<dbReference type="GO" id="GO:0030170">
    <property type="term" value="F:pyridoxal phosphate binding"/>
    <property type="evidence" value="ECO:0007669"/>
    <property type="project" value="InterPro"/>
</dbReference>
<proteinExistence type="inferred from homology"/>
<evidence type="ECO:0000313" key="4">
    <source>
        <dbReference type="EMBL" id="PRM96150.1"/>
    </source>
</evidence>
<dbReference type="AlphaFoldDB" id="A0A2S9TBD8"/>
<reference evidence="4 5" key="1">
    <citation type="submission" date="2017-09" db="EMBL/GenBank/DDBJ databases">
        <title>Reassesment of A. cryaerophilus.</title>
        <authorList>
            <person name="Perez-Cataluna A."/>
            <person name="Collado L."/>
            <person name="Salgado O."/>
            <person name="Lefinanco V."/>
            <person name="Figueras M.J."/>
        </authorList>
    </citation>
    <scope>NUCLEOTIDE SEQUENCE [LARGE SCALE GENOMIC DNA]</scope>
    <source>
        <strain evidence="4 5">LMG 9065</strain>
    </source>
</reference>
<gene>
    <name evidence="4" type="ORF">CJ670_09245</name>
</gene>
<dbReference type="Pfam" id="PF00202">
    <property type="entry name" value="Aminotran_3"/>
    <property type="match status" value="1"/>
</dbReference>
<dbReference type="Proteomes" id="UP000239151">
    <property type="component" value="Unassembled WGS sequence"/>
</dbReference>
<dbReference type="InterPro" id="IPR005814">
    <property type="entry name" value="Aminotrans_3"/>
</dbReference>
<dbReference type="GO" id="GO:0042286">
    <property type="term" value="F:glutamate-1-semialdehyde 2,1-aminomutase activity"/>
    <property type="evidence" value="ECO:0007669"/>
    <property type="project" value="UniProtKB-EC"/>
</dbReference>
<evidence type="ECO:0000256" key="1">
    <source>
        <dbReference type="ARBA" id="ARBA00001933"/>
    </source>
</evidence>
<comment type="similarity">
    <text evidence="3">Belongs to the class-III pyridoxal-phosphate-dependent aminotransferase family.</text>
</comment>
<dbReference type="PANTHER" id="PTHR43713">
    <property type="entry name" value="GLUTAMATE-1-SEMIALDEHYDE 2,1-AMINOMUTASE"/>
    <property type="match status" value="1"/>
</dbReference>
<dbReference type="EMBL" id="NXGI01000030">
    <property type="protein sequence ID" value="PRM96150.1"/>
    <property type="molecule type" value="Genomic_DNA"/>
</dbReference>
<keyword evidence="2 3" id="KW-0663">Pyridoxal phosphate</keyword>
<dbReference type="PANTHER" id="PTHR43713:SF3">
    <property type="entry name" value="GLUTAMATE-1-SEMIALDEHYDE 2,1-AMINOMUTASE 1, CHLOROPLASTIC-RELATED"/>
    <property type="match status" value="1"/>
</dbReference>
<sequence>MTYQDRLLKVIPGGAHTYSRGFDQYPINAPQILKKGKGAYIYDENDKEFLDYGMALRAVNLGYANEKVNQAAIKQIEYGNNLTKPSLIELEAAELLASMIDSVDMVKFTKNGSTATTAAIKLSRAYTNRTLIARCAEQPFFSYDDWFIGSTPLTKGIPQKDIDSTKMFNYNNIESLKKLFDEYPNQIACVILEPASTEHPKDNFLHKVQELCHKNGAVFILDEMITGFRWHLKGAQHYYDIRPDLCTFGKAMANGFSVSAIAGKREIMELGSIEFEGKERLFLLSTTHGAEMSGLGAFVETMKFMKDNNVVEHIWEYGKKLISMMNELSKKHGIEKNFVAGGIECSPYYLTFDKNGENSLGLRTLFSQEMIKNGVLIPWIALSYSHGEKELEITRRALEKTFEIYKKAVDEGYENYLVGEPIKPVFRKYN</sequence>
<evidence type="ECO:0000256" key="2">
    <source>
        <dbReference type="ARBA" id="ARBA00022898"/>
    </source>
</evidence>
<dbReference type="EC" id="5.4.3.8" evidence="4"/>
<dbReference type="NCBIfam" id="NF004856">
    <property type="entry name" value="PRK06209.1"/>
    <property type="match status" value="1"/>
</dbReference>
<name>A0A2S9TBD8_9BACT</name>
<protein>
    <submittedName>
        <fullName evidence="4">Glutamate-1-semialdehyde 2,1-aminomutase</fullName>
        <ecNumber evidence="4">5.4.3.8</ecNumber>
    </submittedName>
</protein>
<dbReference type="InterPro" id="IPR015424">
    <property type="entry name" value="PyrdxlP-dep_Trfase"/>
</dbReference>
<dbReference type="GO" id="GO:0008483">
    <property type="term" value="F:transaminase activity"/>
    <property type="evidence" value="ECO:0007669"/>
    <property type="project" value="InterPro"/>
</dbReference>
<comment type="caution">
    <text evidence="4">The sequence shown here is derived from an EMBL/GenBank/DDBJ whole genome shotgun (WGS) entry which is preliminary data.</text>
</comment>
<dbReference type="InterPro" id="IPR015422">
    <property type="entry name" value="PyrdxlP-dep_Trfase_small"/>
</dbReference>
<evidence type="ECO:0000256" key="3">
    <source>
        <dbReference type="RuleBase" id="RU003560"/>
    </source>
</evidence>
<dbReference type="InterPro" id="IPR015421">
    <property type="entry name" value="PyrdxlP-dep_Trfase_major"/>
</dbReference>
<comment type="cofactor">
    <cofactor evidence="1">
        <name>pyridoxal 5'-phosphate</name>
        <dbReference type="ChEBI" id="CHEBI:597326"/>
    </cofactor>
</comment>
<dbReference type="Gene3D" id="3.90.1150.10">
    <property type="entry name" value="Aspartate Aminotransferase, domain 1"/>
    <property type="match status" value="1"/>
</dbReference>
<organism evidence="4 5">
    <name type="scientific">Aliarcobacter cryaerophilus</name>
    <dbReference type="NCBI Taxonomy" id="28198"/>
    <lineage>
        <taxon>Bacteria</taxon>
        <taxon>Pseudomonadati</taxon>
        <taxon>Campylobacterota</taxon>
        <taxon>Epsilonproteobacteria</taxon>
        <taxon>Campylobacterales</taxon>
        <taxon>Arcobacteraceae</taxon>
        <taxon>Aliarcobacter</taxon>
    </lineage>
</organism>
<dbReference type="SUPFAM" id="SSF53383">
    <property type="entry name" value="PLP-dependent transferases"/>
    <property type="match status" value="1"/>
</dbReference>
<accession>A0A2S9TBD8</accession>
<evidence type="ECO:0000313" key="5">
    <source>
        <dbReference type="Proteomes" id="UP000239151"/>
    </source>
</evidence>
<keyword evidence="4" id="KW-0413">Isomerase</keyword>
<dbReference type="Gene3D" id="3.40.640.10">
    <property type="entry name" value="Type I PLP-dependent aspartate aminotransferase-like (Major domain)"/>
    <property type="match status" value="1"/>
</dbReference>